<evidence type="ECO:0000313" key="4">
    <source>
        <dbReference type="Proteomes" id="UP000510844"/>
    </source>
</evidence>
<keyword evidence="4" id="KW-1185">Reference proteome</keyword>
<feature type="domain" description="SGNH hydrolase-type esterase" evidence="2">
    <location>
        <begin position="44"/>
        <end position="265"/>
    </location>
</feature>
<dbReference type="PANTHER" id="PTHR21325">
    <property type="entry name" value="PHOSPHOLIPASE B, PLB1"/>
    <property type="match status" value="1"/>
</dbReference>
<dbReference type="Gene3D" id="3.40.50.1110">
    <property type="entry name" value="SGNH hydrolase"/>
    <property type="match status" value="1"/>
</dbReference>
<dbReference type="PROSITE" id="PS51257">
    <property type="entry name" value="PROKAR_LIPOPROTEIN"/>
    <property type="match status" value="1"/>
</dbReference>
<evidence type="ECO:0000256" key="1">
    <source>
        <dbReference type="SAM" id="SignalP"/>
    </source>
</evidence>
<accession>A0A7L6B0E3</accession>
<dbReference type="InterPro" id="IPR038885">
    <property type="entry name" value="PLB1"/>
</dbReference>
<protein>
    <submittedName>
        <fullName evidence="3">GDSL-type esterase/lipase family protein</fullName>
    </submittedName>
</protein>
<dbReference type="KEGG" id="mfeu:H1D33_16915"/>
<sequence>MPRRWIAALACLAALVALACDGSGSASPRPTESTRPGAPRALTALGDSVSTGFGSCLVLVSCERNSWSTGDSLRVESLYRRLRADTPTLRAYNRAVPGARAAGLADQARAAVRDKADLVTVLIGANDVCRGDVDAMTPVATFRDQVDAALTVLRKGRPKARVLVVSIPDLHRLWEIGHTDARAVRAWKRGVCPALLADATSTAPAAAARRARVKERIEAYDDQLRAACRGYGSRCRWDGGAVHRHRFSLDQVNALDWFHPNAAGQGRLAEVAWNASGWARD</sequence>
<evidence type="ECO:0000259" key="2">
    <source>
        <dbReference type="Pfam" id="PF13472"/>
    </source>
</evidence>
<evidence type="ECO:0000313" key="3">
    <source>
        <dbReference type="EMBL" id="QLQ35100.1"/>
    </source>
</evidence>
<reference evidence="3 4" key="2">
    <citation type="journal article" date="2021" name="Mar. Drugs">
        <title>A New Micromonospora Strain with Antibiotic Activity Isolated from the Microbiome of a Mid-Atlantic Deep-Sea Sponge.</title>
        <authorList>
            <person name="Back C.R."/>
            <person name="Stennett H.L."/>
            <person name="Williams S.E."/>
            <person name="Wang L."/>
            <person name="Ojeda Gomez J."/>
            <person name="Abdulle O.M."/>
            <person name="Duffy T."/>
            <person name="Neal C."/>
            <person name="Mantell J."/>
            <person name="Jepson M.A."/>
            <person name="Hendry K.R."/>
            <person name="Powell D."/>
            <person name="Stach J.E.M."/>
            <person name="Essex-Lopresti A.E."/>
            <person name="Willis C.L."/>
            <person name="Curnow P."/>
            <person name="Race P.R."/>
        </authorList>
    </citation>
    <scope>NUCLEOTIDE SEQUENCE [LARGE SCALE GENOMIC DNA]</scope>
    <source>
        <strain evidence="3 4">28ISP2-46</strain>
    </source>
</reference>
<feature type="chain" id="PRO_5039116285" evidence="1">
    <location>
        <begin position="20"/>
        <end position="281"/>
    </location>
</feature>
<name>A0A7L6B0E3_9ACTN</name>
<keyword evidence="1" id="KW-0732">Signal</keyword>
<dbReference type="RefSeq" id="WP_181567648.1">
    <property type="nucleotide sequence ID" value="NZ_CP059322.2"/>
</dbReference>
<proteinExistence type="predicted"/>
<organism evidence="3 4">
    <name type="scientific">Micromonospora robiginosa</name>
    <dbReference type="NCBI Taxonomy" id="2749844"/>
    <lineage>
        <taxon>Bacteria</taxon>
        <taxon>Bacillati</taxon>
        <taxon>Actinomycetota</taxon>
        <taxon>Actinomycetes</taxon>
        <taxon>Micromonosporales</taxon>
        <taxon>Micromonosporaceae</taxon>
        <taxon>Micromonospora</taxon>
    </lineage>
</organism>
<dbReference type="InterPro" id="IPR036514">
    <property type="entry name" value="SGNH_hydro_sf"/>
</dbReference>
<gene>
    <name evidence="3" type="ORF">H1D33_16915</name>
</gene>
<dbReference type="Proteomes" id="UP000510844">
    <property type="component" value="Chromosome"/>
</dbReference>
<dbReference type="AlphaFoldDB" id="A0A7L6B0E3"/>
<dbReference type="PANTHER" id="PTHR21325:SF31">
    <property type="entry name" value="GH22081P-RELATED"/>
    <property type="match status" value="1"/>
</dbReference>
<dbReference type="SUPFAM" id="SSF52266">
    <property type="entry name" value="SGNH hydrolase"/>
    <property type="match status" value="1"/>
</dbReference>
<dbReference type="EMBL" id="CP059322">
    <property type="protein sequence ID" value="QLQ35100.1"/>
    <property type="molecule type" value="Genomic_DNA"/>
</dbReference>
<dbReference type="InterPro" id="IPR013830">
    <property type="entry name" value="SGNH_hydro"/>
</dbReference>
<reference evidence="4" key="1">
    <citation type="submission" date="2020-07" db="EMBL/GenBank/DDBJ databases">
        <title>A new Micromonospora strain with potent antibiotic activity isolated from the microbiome of a mid-Atlantic deep-sea sponge.</title>
        <authorList>
            <person name="Back C.R."/>
            <person name="Stennett H.L."/>
            <person name="Williams S.E."/>
            <person name="Wang L."/>
            <person name="Ojeda Gomez J."/>
            <person name="Abdulle O.M."/>
            <person name="Duffy T."/>
            <person name="Hendry K.R."/>
            <person name="Powell D."/>
            <person name="Stach J.E."/>
            <person name="Essex-Lopresti A.E."/>
            <person name="Willis C.L."/>
            <person name="Curnow P."/>
            <person name="Race P.R."/>
        </authorList>
    </citation>
    <scope>NUCLEOTIDE SEQUENCE [LARGE SCALE GENOMIC DNA]</scope>
    <source>
        <strain evidence="4">28ISP2-46</strain>
    </source>
</reference>
<feature type="signal peptide" evidence="1">
    <location>
        <begin position="1"/>
        <end position="19"/>
    </location>
</feature>
<dbReference type="Pfam" id="PF13472">
    <property type="entry name" value="Lipase_GDSL_2"/>
    <property type="match status" value="1"/>
</dbReference>
<dbReference type="GO" id="GO:0004620">
    <property type="term" value="F:phospholipase activity"/>
    <property type="evidence" value="ECO:0007669"/>
    <property type="project" value="InterPro"/>
</dbReference>